<evidence type="ECO:0000313" key="1">
    <source>
        <dbReference type="EMBL" id="CDW49715.1"/>
    </source>
</evidence>
<accession>A0A0K2VH56</accession>
<protein>
    <submittedName>
        <fullName evidence="1">Uncharacterized protein</fullName>
    </submittedName>
</protein>
<dbReference type="AlphaFoldDB" id="A0A0K2VH56"/>
<dbReference type="InterPro" id="IPR036873">
    <property type="entry name" value="Rhodanese-like_dom_sf"/>
</dbReference>
<proteinExistence type="predicted"/>
<name>A0A0K2VH56_LEPSM</name>
<reference evidence="1" key="1">
    <citation type="submission" date="2014-05" db="EMBL/GenBank/DDBJ databases">
        <authorList>
            <person name="Chronopoulou M."/>
        </authorList>
    </citation>
    <scope>NUCLEOTIDE SEQUENCE</scope>
    <source>
        <tissue evidence="1">Whole organism</tissue>
    </source>
</reference>
<feature type="non-terminal residue" evidence="1">
    <location>
        <position position="1"/>
    </location>
</feature>
<dbReference type="SUPFAM" id="SSF52821">
    <property type="entry name" value="Rhodanese/Cell cycle control phosphatase"/>
    <property type="match status" value="1"/>
</dbReference>
<sequence length="80" mass="9540">HLFLQIDPNSSWRNRLIGQYINTSTNLNLSESSMVLLDLRRILEYEDLHLKNVIWFELNTEERRIFKDLNFDSASQILTS</sequence>
<dbReference type="EMBL" id="HACA01032354">
    <property type="protein sequence ID" value="CDW49715.1"/>
    <property type="molecule type" value="Transcribed_RNA"/>
</dbReference>
<organism evidence="1">
    <name type="scientific">Lepeophtheirus salmonis</name>
    <name type="common">Salmon louse</name>
    <name type="synonym">Caligus salmonis</name>
    <dbReference type="NCBI Taxonomy" id="72036"/>
    <lineage>
        <taxon>Eukaryota</taxon>
        <taxon>Metazoa</taxon>
        <taxon>Ecdysozoa</taxon>
        <taxon>Arthropoda</taxon>
        <taxon>Crustacea</taxon>
        <taxon>Multicrustacea</taxon>
        <taxon>Hexanauplia</taxon>
        <taxon>Copepoda</taxon>
        <taxon>Siphonostomatoida</taxon>
        <taxon>Caligidae</taxon>
        <taxon>Lepeophtheirus</taxon>
    </lineage>
</organism>